<protein>
    <submittedName>
        <fullName evidence="1">Uncharacterized protein</fullName>
    </submittedName>
</protein>
<evidence type="ECO:0000313" key="1">
    <source>
        <dbReference type="EMBL" id="ABV22376.1"/>
    </source>
</evidence>
<accession>A7WQ84</accession>
<sequence length="116" mass="13155">MDVVILFFWLAKGCHKDARGKDSRVLRGLDDAGVELENEGFLTNCVYCIFFVCTVELCTRRRGASRFLPRRLSCRQLCVCGIVRFRLSVAWIPDLPMAGLFGMRPPPRGGRAHIDH</sequence>
<dbReference type="EMBL" id="EF134262">
    <property type="protein sequence ID" value="ABV22376.1"/>
    <property type="molecule type" value="mRNA"/>
</dbReference>
<proteinExistence type="evidence at transcript level"/>
<name>A7WQ84_NOCSC</name>
<dbReference type="AlphaFoldDB" id="A7WQ84"/>
<organism evidence="1">
    <name type="scientific">Noctiluca scintillans</name>
    <name type="common">Sea sparkle</name>
    <name type="synonym">Red tide dinoflagellate</name>
    <dbReference type="NCBI Taxonomy" id="2966"/>
    <lineage>
        <taxon>Eukaryota</taxon>
        <taxon>Sar</taxon>
        <taxon>Alveolata</taxon>
        <taxon>Dinophyceae</taxon>
        <taxon>Noctilucales</taxon>
        <taxon>Noctilucaceae</taxon>
        <taxon>Noctiluca</taxon>
    </lineage>
</organism>
<reference evidence="1" key="1">
    <citation type="journal article" date="2007" name="Proc. Natl. Acad. Sci. U.S.A.">
        <title>Spliced leader RNA trans-splicing in dinoflagellates.</title>
        <authorList>
            <person name="Zhang H."/>
            <person name="Hou Y."/>
            <person name="Miranda L."/>
            <person name="Campbell D.A."/>
            <person name="Sturm N.R."/>
            <person name="Gaasterland T."/>
            <person name="Lin S."/>
        </authorList>
    </citation>
    <scope>NUCLEOTIDE SEQUENCE</scope>
    <source>
        <strain evidence="1">Nsc-cDNA32</strain>
    </source>
</reference>